<evidence type="ECO:0000256" key="8">
    <source>
        <dbReference type="ARBA" id="ARBA00025049"/>
    </source>
</evidence>
<dbReference type="GO" id="GO:0006633">
    <property type="term" value="P:fatty acid biosynthetic process"/>
    <property type="evidence" value="ECO:0007669"/>
    <property type="project" value="UniProtKB-UniRule"/>
</dbReference>
<dbReference type="EMBL" id="FUGD01000037">
    <property type="protein sequence ID" value="SJM36245.1"/>
    <property type="molecule type" value="Genomic_DNA"/>
</dbReference>
<dbReference type="NCBIfam" id="TIGR01750">
    <property type="entry name" value="fabZ"/>
    <property type="match status" value="1"/>
</dbReference>
<dbReference type="InterPro" id="IPR013114">
    <property type="entry name" value="FabA_FabZ"/>
</dbReference>
<evidence type="ECO:0000256" key="1">
    <source>
        <dbReference type="ARBA" id="ARBA00004496"/>
    </source>
</evidence>
<evidence type="ECO:0000313" key="10">
    <source>
        <dbReference type="EMBL" id="SJM36245.1"/>
    </source>
</evidence>
<dbReference type="InterPro" id="IPR029069">
    <property type="entry name" value="HotDog_dom_sf"/>
</dbReference>
<keyword evidence="7 9" id="KW-0456">Lyase</keyword>
<dbReference type="GO" id="GO:0005737">
    <property type="term" value="C:cytoplasm"/>
    <property type="evidence" value="ECO:0007669"/>
    <property type="project" value="UniProtKB-SubCell"/>
</dbReference>
<dbReference type="NCBIfam" id="NF000582">
    <property type="entry name" value="PRK00006.1"/>
    <property type="match status" value="1"/>
</dbReference>
<keyword evidence="6 9" id="KW-0443">Lipid metabolism</keyword>
<accession>A0A1R4ECM5</accession>
<evidence type="ECO:0000313" key="11">
    <source>
        <dbReference type="Proteomes" id="UP000188169"/>
    </source>
</evidence>
<dbReference type="Proteomes" id="UP000188169">
    <property type="component" value="Unassembled WGS sequence"/>
</dbReference>
<dbReference type="GO" id="GO:0016020">
    <property type="term" value="C:membrane"/>
    <property type="evidence" value="ECO:0007669"/>
    <property type="project" value="GOC"/>
</dbReference>
<dbReference type="Pfam" id="PF07977">
    <property type="entry name" value="FabA"/>
    <property type="match status" value="1"/>
</dbReference>
<dbReference type="GO" id="GO:0009245">
    <property type="term" value="P:lipid A biosynthetic process"/>
    <property type="evidence" value="ECO:0007669"/>
    <property type="project" value="UniProtKB-UniRule"/>
</dbReference>
<dbReference type="CDD" id="cd01288">
    <property type="entry name" value="FabZ"/>
    <property type="match status" value="1"/>
</dbReference>
<gene>
    <name evidence="9 10" type="primary">fabZ</name>
    <name evidence="10" type="ORF">A1019T_00205</name>
</gene>
<dbReference type="AlphaFoldDB" id="A0A1R4ECM5"/>
<sequence>MTQQSKGLDAVANTAAEQQEWQMTAEDEQLLLDKSVSLPMGYEQLKRYLPHRYPFMLVDRVTACGSNSWITGYKNVTINEPFFQGHFPQEPIMPGVLIVEAMAQLSGILAFINEGVTAEEGYLFLFAGVDKARFRAPVVPGDQLVLKSKLLLQKRELYKFDCKAYVDDKLAASAQLMIMRQDRTGKA</sequence>
<name>A0A1R4ECM5_9GAMM</name>
<feature type="active site" evidence="9">
    <location>
        <position position="86"/>
    </location>
</feature>
<evidence type="ECO:0000256" key="7">
    <source>
        <dbReference type="ARBA" id="ARBA00023239"/>
    </source>
</evidence>
<keyword evidence="11" id="KW-1185">Reference proteome</keyword>
<dbReference type="SUPFAM" id="SSF54637">
    <property type="entry name" value="Thioesterase/thiol ester dehydrase-isomerase"/>
    <property type="match status" value="1"/>
</dbReference>
<comment type="catalytic activity">
    <reaction evidence="9">
        <text>a (3R)-hydroxyacyl-[ACP] = a (2E)-enoyl-[ACP] + H2O</text>
        <dbReference type="Rhea" id="RHEA:13097"/>
        <dbReference type="Rhea" id="RHEA-COMP:9925"/>
        <dbReference type="Rhea" id="RHEA-COMP:9945"/>
        <dbReference type="ChEBI" id="CHEBI:15377"/>
        <dbReference type="ChEBI" id="CHEBI:78784"/>
        <dbReference type="ChEBI" id="CHEBI:78827"/>
        <dbReference type="EC" id="4.2.1.59"/>
    </reaction>
</comment>
<dbReference type="OrthoDB" id="9772788at2"/>
<dbReference type="PANTHER" id="PTHR30272">
    <property type="entry name" value="3-HYDROXYACYL-[ACYL-CARRIER-PROTEIN] DEHYDRATASE"/>
    <property type="match status" value="1"/>
</dbReference>
<proteinExistence type="inferred from homology"/>
<dbReference type="PANTHER" id="PTHR30272:SF1">
    <property type="entry name" value="3-HYDROXYACYL-[ACYL-CARRIER-PROTEIN] DEHYDRATASE"/>
    <property type="match status" value="1"/>
</dbReference>
<protein>
    <recommendedName>
        <fullName evidence="9">3-hydroxyacyl-[acyl-carrier-protein] dehydratase FabZ</fullName>
        <ecNumber evidence="9">4.2.1.59</ecNumber>
    </recommendedName>
    <alternativeName>
        <fullName evidence="9">(3R)-hydroxymyristoyl-[acyl-carrier-protein] dehydratase</fullName>
        <shortName evidence="9">(3R)-hydroxymyristoyl-ACP dehydrase</shortName>
    </alternativeName>
    <alternativeName>
        <fullName evidence="9">Beta-hydroxyacyl-ACP dehydratase</fullName>
    </alternativeName>
</protein>
<evidence type="ECO:0000256" key="2">
    <source>
        <dbReference type="ARBA" id="ARBA00009174"/>
    </source>
</evidence>
<reference evidence="11" key="1">
    <citation type="submission" date="2017-02" db="EMBL/GenBank/DDBJ databases">
        <authorList>
            <person name="Mornico D."/>
        </authorList>
    </citation>
    <scope>NUCLEOTIDE SEQUENCE [LARGE SCALE GENOMIC DNA]</scope>
</reference>
<dbReference type="FunFam" id="3.10.129.10:FF:000001">
    <property type="entry name" value="3-hydroxyacyl-[acyl-carrier-protein] dehydratase FabZ"/>
    <property type="match status" value="1"/>
</dbReference>
<evidence type="ECO:0000256" key="9">
    <source>
        <dbReference type="HAMAP-Rule" id="MF_00406"/>
    </source>
</evidence>
<keyword evidence="5 9" id="KW-0441">Lipid A biosynthesis</keyword>
<dbReference type="STRING" id="1945520.A1019T_00205"/>
<evidence type="ECO:0000256" key="6">
    <source>
        <dbReference type="ARBA" id="ARBA00023098"/>
    </source>
</evidence>
<dbReference type="HAMAP" id="MF_00406">
    <property type="entry name" value="FabZ"/>
    <property type="match status" value="1"/>
</dbReference>
<organism evidence="10 11">
    <name type="scientific">Psychrobacter pasteurii</name>
    <dbReference type="NCBI Taxonomy" id="1945520"/>
    <lineage>
        <taxon>Bacteria</taxon>
        <taxon>Pseudomonadati</taxon>
        <taxon>Pseudomonadota</taxon>
        <taxon>Gammaproteobacteria</taxon>
        <taxon>Moraxellales</taxon>
        <taxon>Moraxellaceae</taxon>
        <taxon>Psychrobacter</taxon>
    </lineage>
</organism>
<dbReference type="GO" id="GO:0019171">
    <property type="term" value="F:(3R)-hydroxyacyl-[acyl-carrier-protein] dehydratase activity"/>
    <property type="evidence" value="ECO:0007669"/>
    <property type="project" value="UniProtKB-EC"/>
</dbReference>
<keyword evidence="4 9" id="KW-0444">Lipid biosynthesis</keyword>
<evidence type="ECO:0000256" key="5">
    <source>
        <dbReference type="ARBA" id="ARBA00022556"/>
    </source>
</evidence>
<evidence type="ECO:0000256" key="4">
    <source>
        <dbReference type="ARBA" id="ARBA00022516"/>
    </source>
</evidence>
<dbReference type="InterPro" id="IPR010084">
    <property type="entry name" value="FabZ"/>
</dbReference>
<comment type="function">
    <text evidence="8 9">Involved in unsaturated fatty acids biosynthesis. Catalyzes the dehydration of short chain beta-hydroxyacyl-ACPs and long chain saturated and unsaturated beta-hydroxyacyl-ACPs.</text>
</comment>
<evidence type="ECO:0000256" key="3">
    <source>
        <dbReference type="ARBA" id="ARBA00022490"/>
    </source>
</evidence>
<comment type="subcellular location">
    <subcellularLocation>
        <location evidence="1 9">Cytoplasm</location>
    </subcellularLocation>
</comment>
<dbReference type="Gene3D" id="3.10.129.10">
    <property type="entry name" value="Hotdog Thioesterase"/>
    <property type="match status" value="1"/>
</dbReference>
<dbReference type="EC" id="4.2.1.59" evidence="9"/>
<comment type="similarity">
    <text evidence="2 9">Belongs to the thioester dehydratase family. FabZ subfamily.</text>
</comment>
<keyword evidence="3 9" id="KW-0963">Cytoplasm</keyword>